<evidence type="ECO:0000256" key="6">
    <source>
        <dbReference type="ARBA" id="ARBA00022741"/>
    </source>
</evidence>
<evidence type="ECO:0000256" key="5">
    <source>
        <dbReference type="ARBA" id="ARBA00022679"/>
    </source>
</evidence>
<dbReference type="CDD" id="cd04250">
    <property type="entry name" value="AAK_NAGK-C"/>
    <property type="match status" value="1"/>
</dbReference>
<dbReference type="InterPro" id="IPR036393">
    <property type="entry name" value="AceGlu_kinase-like_sf"/>
</dbReference>
<reference evidence="10" key="1">
    <citation type="submission" date="2018-05" db="EMBL/GenBank/DDBJ databases">
        <authorList>
            <person name="Lanie J.A."/>
            <person name="Ng W.-L."/>
            <person name="Kazmierczak K.M."/>
            <person name="Andrzejewski T.M."/>
            <person name="Davidsen T.M."/>
            <person name="Wayne K.J."/>
            <person name="Tettelin H."/>
            <person name="Glass J.I."/>
            <person name="Rusch D."/>
            <person name="Podicherti R."/>
            <person name="Tsui H.-C.T."/>
            <person name="Winkler M.E."/>
        </authorList>
    </citation>
    <scope>NUCLEOTIDE SEQUENCE</scope>
</reference>
<dbReference type="Pfam" id="PF00696">
    <property type="entry name" value="AA_kinase"/>
    <property type="match status" value="1"/>
</dbReference>
<dbReference type="SUPFAM" id="SSF53633">
    <property type="entry name" value="Carbamate kinase-like"/>
    <property type="match status" value="1"/>
</dbReference>
<dbReference type="GO" id="GO:0006526">
    <property type="term" value="P:L-arginine biosynthetic process"/>
    <property type="evidence" value="ECO:0007669"/>
    <property type="project" value="UniProtKB-KW"/>
</dbReference>
<dbReference type="AlphaFoldDB" id="A0A382ECY1"/>
<evidence type="ECO:0000259" key="9">
    <source>
        <dbReference type="Pfam" id="PF00696"/>
    </source>
</evidence>
<dbReference type="PANTHER" id="PTHR23342">
    <property type="entry name" value="N-ACETYLGLUTAMATE SYNTHASE"/>
    <property type="match status" value="1"/>
</dbReference>
<protein>
    <recommendedName>
        <fullName evidence="2">acetylglutamate kinase</fullName>
        <ecNumber evidence="2">2.7.2.8</ecNumber>
    </recommendedName>
</protein>
<dbReference type="HAMAP" id="MF_00082">
    <property type="entry name" value="ArgB"/>
    <property type="match status" value="1"/>
</dbReference>
<dbReference type="EMBL" id="UINC01043800">
    <property type="protein sequence ID" value="SVB48345.1"/>
    <property type="molecule type" value="Genomic_DNA"/>
</dbReference>
<evidence type="ECO:0000256" key="3">
    <source>
        <dbReference type="ARBA" id="ARBA00022571"/>
    </source>
</evidence>
<keyword evidence="4" id="KW-0028">Amino-acid biosynthesis</keyword>
<dbReference type="NCBIfam" id="TIGR00761">
    <property type="entry name" value="argB"/>
    <property type="match status" value="1"/>
</dbReference>
<sequence length="303" mass="32690">MKFDFLSESDQAYFIHKASTLVEALPYIREHAGHTIVIKYGGHAMGDPKLSQSFSKDIGLIKEVGILPVIVHGGGPQIGALLKEKNIQSTFVEGLRVTDKETVKVVEEVLANDINKQIVESINQSGGKAIGLAGNKNNLIEASKLNVQIKDSDSNIEKILDIGFVGQPTKINTDIIKKHLNDGYIPVIAPLGIDNNNNNYNINADTVAGHLAGALQASKLLLLTDVAGILDEQKKLISSLSLEDAERIAVKDFIGGGMKPKILTCIDAMKKGVPKSTILDGRIPHSLILELFTEHGIGTQIYS</sequence>
<accession>A0A382ECY1</accession>
<comment type="pathway">
    <text evidence="1">Amino-acid biosynthesis; L-arginine biosynthesis; N(2)-acetyl-L-ornithine from L-glutamate: step 2/4.</text>
</comment>
<keyword evidence="5" id="KW-0808">Transferase</keyword>
<keyword evidence="8" id="KW-0067">ATP-binding</keyword>
<dbReference type="GO" id="GO:0005737">
    <property type="term" value="C:cytoplasm"/>
    <property type="evidence" value="ECO:0007669"/>
    <property type="project" value="InterPro"/>
</dbReference>
<organism evidence="10">
    <name type="scientific">marine metagenome</name>
    <dbReference type="NCBI Taxonomy" id="408172"/>
    <lineage>
        <taxon>unclassified sequences</taxon>
        <taxon>metagenomes</taxon>
        <taxon>ecological metagenomes</taxon>
    </lineage>
</organism>
<name>A0A382ECY1_9ZZZZ</name>
<keyword evidence="3" id="KW-0055">Arginine biosynthesis</keyword>
<dbReference type="GO" id="GO:0005524">
    <property type="term" value="F:ATP binding"/>
    <property type="evidence" value="ECO:0007669"/>
    <property type="project" value="UniProtKB-KW"/>
</dbReference>
<evidence type="ECO:0000313" key="10">
    <source>
        <dbReference type="EMBL" id="SVB48345.1"/>
    </source>
</evidence>
<evidence type="ECO:0000256" key="1">
    <source>
        <dbReference type="ARBA" id="ARBA00004828"/>
    </source>
</evidence>
<dbReference type="Gene3D" id="3.40.1160.10">
    <property type="entry name" value="Acetylglutamate kinase-like"/>
    <property type="match status" value="1"/>
</dbReference>
<proteinExistence type="inferred from homology"/>
<evidence type="ECO:0000256" key="8">
    <source>
        <dbReference type="ARBA" id="ARBA00022840"/>
    </source>
</evidence>
<dbReference type="FunFam" id="3.40.1160.10:FF:000004">
    <property type="entry name" value="Acetylglutamate kinase"/>
    <property type="match status" value="1"/>
</dbReference>
<dbReference type="PIRSF" id="PIRSF000728">
    <property type="entry name" value="NAGK"/>
    <property type="match status" value="1"/>
</dbReference>
<dbReference type="GO" id="GO:0003991">
    <property type="term" value="F:acetylglutamate kinase activity"/>
    <property type="evidence" value="ECO:0007669"/>
    <property type="project" value="UniProtKB-EC"/>
</dbReference>
<dbReference type="InterPro" id="IPR004662">
    <property type="entry name" value="AcgluKinase_fam"/>
</dbReference>
<evidence type="ECO:0000256" key="2">
    <source>
        <dbReference type="ARBA" id="ARBA00013065"/>
    </source>
</evidence>
<keyword evidence="6" id="KW-0547">Nucleotide-binding</keyword>
<gene>
    <name evidence="10" type="ORF">METZ01_LOCUS201199</name>
</gene>
<feature type="domain" description="Aspartate/glutamate/uridylate kinase" evidence="9">
    <location>
        <begin position="35"/>
        <end position="279"/>
    </location>
</feature>
<evidence type="ECO:0000256" key="7">
    <source>
        <dbReference type="ARBA" id="ARBA00022777"/>
    </source>
</evidence>
<keyword evidence="7" id="KW-0418">Kinase</keyword>
<dbReference type="InterPro" id="IPR041727">
    <property type="entry name" value="NAGK-C"/>
</dbReference>
<dbReference type="PANTHER" id="PTHR23342:SF0">
    <property type="entry name" value="N-ACETYLGLUTAMATE SYNTHASE, MITOCHONDRIAL"/>
    <property type="match status" value="1"/>
</dbReference>
<dbReference type="InterPro" id="IPR001048">
    <property type="entry name" value="Asp/Glu/Uridylate_kinase"/>
</dbReference>
<evidence type="ECO:0000256" key="4">
    <source>
        <dbReference type="ARBA" id="ARBA00022605"/>
    </source>
</evidence>
<dbReference type="InterPro" id="IPR037528">
    <property type="entry name" value="ArgB"/>
</dbReference>
<dbReference type="EC" id="2.7.2.8" evidence="2"/>